<proteinExistence type="predicted"/>
<gene>
    <name evidence="1" type="ORF">NDEV_0082</name>
</gene>
<protein>
    <submittedName>
        <fullName evidence="1">Uncharacterized protein</fullName>
    </submittedName>
</protein>
<dbReference type="EMBL" id="LN890280">
    <property type="protein sequence ID" value="CUR50847.1"/>
    <property type="molecule type" value="Genomic_DNA"/>
</dbReference>
<name>A0A128A0J5_9ARCH</name>
<accession>A0A128A0J5</accession>
<organism evidence="1 2">
    <name type="scientific">Nitrosotalea devaniterrae</name>
    <dbReference type="NCBI Taxonomy" id="1078905"/>
    <lineage>
        <taxon>Archaea</taxon>
        <taxon>Nitrososphaerota</taxon>
        <taxon>Nitrososphaeria</taxon>
        <taxon>Nitrosotaleales</taxon>
        <taxon>Nitrosotaleaceae</taxon>
        <taxon>Nitrosotalea</taxon>
    </lineage>
</organism>
<dbReference type="Proteomes" id="UP000196239">
    <property type="component" value="Chromosome 1"/>
</dbReference>
<dbReference type="KEGG" id="ndv:NDEV_0082"/>
<reference evidence="2" key="1">
    <citation type="submission" date="2015-10" db="EMBL/GenBank/DDBJ databases">
        <authorList>
            <person name="Lehtovirta-Morley L.E."/>
            <person name="Vieille C."/>
        </authorList>
    </citation>
    <scope>NUCLEOTIDE SEQUENCE [LARGE SCALE GENOMIC DNA]</scope>
</reference>
<dbReference type="AlphaFoldDB" id="A0A128A0J5"/>
<keyword evidence="2" id="KW-1185">Reference proteome</keyword>
<evidence type="ECO:0000313" key="2">
    <source>
        <dbReference type="Proteomes" id="UP000196239"/>
    </source>
</evidence>
<evidence type="ECO:0000313" key="1">
    <source>
        <dbReference type="EMBL" id="CUR50847.1"/>
    </source>
</evidence>
<sequence>MRSKNLVLFTISLIVLTSVVVYSADAAGIPKKAISTVARFLESDLPTTTVFTDQASTYTAGKQTFLASSSSSAGVNIPTGSDPTTPAQGDIWLNSDTLKYRGTSTHSLITSAITSINSDANAAQIIQGVSGNTTTSTSAGTTTINTGSNVVVTGGSAQTISKQLTINSGVLGGNLNVGSNALTDSGHLITLPTNTGTVLLTNGSGSSLTNIVTSITGTANNLTSSASTGAVTLNLGSNVVTTGGSAQTISKAIKITGLSTAETGNKTAAYAVTSSDDVVYVDDTAGSVTITLPTAVGLDGKIFTIKKVSNSLNIVTISTTGGQTIDGATSTTLNSAQEKVIVQSNNHNWFTLSNKGDDIDSYRIRGSRYFSSGIDQYTDVIGGTPTATTLNAYPLIVSKTIKIDQIGLSVSTLAGGSSCHAGIYTDTGNTAPSTLVTGSDVTLTTTAAGLKTGTVSVILQGNNLYWLAYECSTAATLKIMTMPVTAVPNVLGIVPTGAAVSVGTGYSATNTFGALPSTYPSAGLTVLTTAPVEIVVRIAS</sequence>